<evidence type="ECO:0000256" key="7">
    <source>
        <dbReference type="RuleBase" id="RU363032"/>
    </source>
</evidence>
<feature type="domain" description="ABC transmembrane type-1" evidence="8">
    <location>
        <begin position="70"/>
        <end position="284"/>
    </location>
</feature>
<dbReference type="GO" id="GO:0005886">
    <property type="term" value="C:plasma membrane"/>
    <property type="evidence" value="ECO:0007669"/>
    <property type="project" value="UniProtKB-SubCell"/>
</dbReference>
<feature type="transmembrane region" description="Helical" evidence="7">
    <location>
        <begin position="157"/>
        <end position="180"/>
    </location>
</feature>
<sequence>MQSYKRYLPEIGMLLPAIILLLTFVFIPFFLSGYFSFTNEKLMPRPIPTQLLGFRNYERVLTDPEFWESVINTLYFAVWVIPIQLSLSLGSAILLNSKMKAVGFFRSITILPMLTPMTVIVTIWAALLQTPDGMFNGLYQWLTQSQDYVDWLGDPDIAMFSIVLLSAWATFPFQMLIYLAGLQEIPADRYEAASIDGFSSWSKFRYITLPGLRNTNIFVVIITTIGALSLFTQINMLTQGGPNGSTMTIIQYMFVNGFQAQKIGYASSVSVIFFVAVATLGLIQRYLMKNE</sequence>
<comment type="caution">
    <text evidence="9">The sequence shown here is derived from an EMBL/GenBank/DDBJ whole genome shotgun (WGS) entry which is preliminary data.</text>
</comment>
<organism evidence="9 10">
    <name type="scientific">Vibrio albus</name>
    <dbReference type="NCBI Taxonomy" id="2200953"/>
    <lineage>
        <taxon>Bacteria</taxon>
        <taxon>Pseudomonadati</taxon>
        <taxon>Pseudomonadota</taxon>
        <taxon>Gammaproteobacteria</taxon>
        <taxon>Vibrionales</taxon>
        <taxon>Vibrionaceae</taxon>
        <taxon>Vibrio</taxon>
    </lineage>
</organism>
<evidence type="ECO:0000256" key="5">
    <source>
        <dbReference type="ARBA" id="ARBA00022989"/>
    </source>
</evidence>
<dbReference type="PANTHER" id="PTHR30193:SF37">
    <property type="entry name" value="INNER MEMBRANE ABC TRANSPORTER PERMEASE PROTEIN YCJO"/>
    <property type="match status" value="1"/>
</dbReference>
<dbReference type="Proteomes" id="UP000245362">
    <property type="component" value="Unassembled WGS sequence"/>
</dbReference>
<evidence type="ECO:0000313" key="10">
    <source>
        <dbReference type="Proteomes" id="UP000245362"/>
    </source>
</evidence>
<dbReference type="EMBL" id="QFWT01000003">
    <property type="protein sequence ID" value="PWI33801.1"/>
    <property type="molecule type" value="Genomic_DNA"/>
</dbReference>
<evidence type="ECO:0000256" key="3">
    <source>
        <dbReference type="ARBA" id="ARBA00022475"/>
    </source>
</evidence>
<feature type="transmembrane region" description="Helical" evidence="7">
    <location>
        <begin position="215"/>
        <end position="234"/>
    </location>
</feature>
<comment type="subcellular location">
    <subcellularLocation>
        <location evidence="1 7">Cell membrane</location>
        <topology evidence="1 7">Multi-pass membrane protein</topology>
    </subcellularLocation>
</comment>
<dbReference type="CDD" id="cd06261">
    <property type="entry name" value="TM_PBP2"/>
    <property type="match status" value="1"/>
</dbReference>
<keyword evidence="10" id="KW-1185">Reference proteome</keyword>
<keyword evidence="3" id="KW-1003">Cell membrane</keyword>
<dbReference type="Pfam" id="PF00528">
    <property type="entry name" value="BPD_transp_1"/>
    <property type="match status" value="1"/>
</dbReference>
<feature type="transmembrane region" description="Helical" evidence="7">
    <location>
        <begin position="107"/>
        <end position="127"/>
    </location>
</feature>
<feature type="transmembrane region" description="Helical" evidence="7">
    <location>
        <begin position="74"/>
        <end position="95"/>
    </location>
</feature>
<feature type="transmembrane region" description="Helical" evidence="7">
    <location>
        <begin position="12"/>
        <end position="35"/>
    </location>
</feature>
<name>A0A2U3BAI3_9VIBR</name>
<keyword evidence="2 7" id="KW-0813">Transport</keyword>
<evidence type="ECO:0000256" key="2">
    <source>
        <dbReference type="ARBA" id="ARBA00022448"/>
    </source>
</evidence>
<reference evidence="9 10" key="1">
    <citation type="submission" date="2018-05" db="EMBL/GenBank/DDBJ databases">
        <title>Vibrio limimaris sp. nov., isolated from marine sediment.</title>
        <authorList>
            <person name="Li C.-M."/>
        </authorList>
    </citation>
    <scope>NUCLEOTIDE SEQUENCE [LARGE SCALE GENOMIC DNA]</scope>
    <source>
        <strain evidence="9 10">E4404</strain>
    </source>
</reference>
<dbReference type="InterPro" id="IPR035906">
    <property type="entry name" value="MetI-like_sf"/>
</dbReference>
<evidence type="ECO:0000259" key="8">
    <source>
        <dbReference type="PROSITE" id="PS50928"/>
    </source>
</evidence>
<dbReference type="Gene3D" id="1.10.3720.10">
    <property type="entry name" value="MetI-like"/>
    <property type="match status" value="1"/>
</dbReference>
<comment type="similarity">
    <text evidence="7">Belongs to the binding-protein-dependent transport system permease family.</text>
</comment>
<dbReference type="InterPro" id="IPR000515">
    <property type="entry name" value="MetI-like"/>
</dbReference>
<evidence type="ECO:0000313" key="9">
    <source>
        <dbReference type="EMBL" id="PWI33801.1"/>
    </source>
</evidence>
<feature type="transmembrane region" description="Helical" evidence="7">
    <location>
        <begin position="263"/>
        <end position="283"/>
    </location>
</feature>
<dbReference type="PANTHER" id="PTHR30193">
    <property type="entry name" value="ABC TRANSPORTER PERMEASE PROTEIN"/>
    <property type="match status" value="1"/>
</dbReference>
<gene>
    <name evidence="9" type="ORF">DI392_06250</name>
</gene>
<dbReference type="AlphaFoldDB" id="A0A2U3BAI3"/>
<dbReference type="PROSITE" id="PS50928">
    <property type="entry name" value="ABC_TM1"/>
    <property type="match status" value="1"/>
</dbReference>
<evidence type="ECO:0000256" key="4">
    <source>
        <dbReference type="ARBA" id="ARBA00022692"/>
    </source>
</evidence>
<keyword evidence="6 7" id="KW-0472">Membrane</keyword>
<protein>
    <submittedName>
        <fullName evidence="9">ABC transporter permease</fullName>
    </submittedName>
</protein>
<dbReference type="InterPro" id="IPR051393">
    <property type="entry name" value="ABC_transporter_permease"/>
</dbReference>
<dbReference type="SUPFAM" id="SSF161098">
    <property type="entry name" value="MetI-like"/>
    <property type="match status" value="1"/>
</dbReference>
<dbReference type="OrthoDB" id="9785347at2"/>
<proteinExistence type="inferred from homology"/>
<keyword evidence="4 7" id="KW-0812">Transmembrane</keyword>
<keyword evidence="5 7" id="KW-1133">Transmembrane helix</keyword>
<dbReference type="GO" id="GO:0055085">
    <property type="term" value="P:transmembrane transport"/>
    <property type="evidence" value="ECO:0007669"/>
    <property type="project" value="InterPro"/>
</dbReference>
<evidence type="ECO:0000256" key="6">
    <source>
        <dbReference type="ARBA" id="ARBA00023136"/>
    </source>
</evidence>
<accession>A0A2U3BAI3</accession>
<evidence type="ECO:0000256" key="1">
    <source>
        <dbReference type="ARBA" id="ARBA00004651"/>
    </source>
</evidence>